<feature type="domain" description="Fumarate lyase N-terminal" evidence="5">
    <location>
        <begin position="116"/>
        <end position="309"/>
    </location>
</feature>
<keyword evidence="3" id="KW-0028">Amino-acid biosynthesis</keyword>
<dbReference type="SUPFAM" id="SSF48557">
    <property type="entry name" value="L-aspartase-like"/>
    <property type="match status" value="1"/>
</dbReference>
<dbReference type="EC" id="4.3.2.1" evidence="2"/>
<dbReference type="EMBL" id="BSEV01000018">
    <property type="protein sequence ID" value="GLK12743.1"/>
    <property type="molecule type" value="Genomic_DNA"/>
</dbReference>
<reference evidence="6" key="2">
    <citation type="submission" date="2023-01" db="EMBL/GenBank/DDBJ databases">
        <authorList>
            <person name="Sun Q."/>
            <person name="Evtushenko L."/>
        </authorList>
    </citation>
    <scope>NUCLEOTIDE SEQUENCE</scope>
    <source>
        <strain evidence="6">VKM Ac-2007</strain>
    </source>
</reference>
<comment type="caution">
    <text evidence="6">The sequence shown here is derived from an EMBL/GenBank/DDBJ whole genome shotgun (WGS) entry which is preliminary data.</text>
</comment>
<dbReference type="Pfam" id="PF00206">
    <property type="entry name" value="Lyase_1"/>
    <property type="match status" value="1"/>
</dbReference>
<dbReference type="Gene3D" id="1.20.200.10">
    <property type="entry name" value="Fumarase/aspartase (Central domain)"/>
    <property type="match status" value="1"/>
</dbReference>
<dbReference type="GO" id="GO:0004056">
    <property type="term" value="F:argininosuccinate lyase activity"/>
    <property type="evidence" value="ECO:0007669"/>
    <property type="project" value="UniProtKB-EC"/>
</dbReference>
<protein>
    <recommendedName>
        <fullName evidence="2">argininosuccinate lyase</fullName>
        <ecNumber evidence="2">4.3.2.1</ecNumber>
    </recommendedName>
</protein>
<dbReference type="PANTHER" id="PTHR43814">
    <property type="entry name" value="ARGININOSUCCINATE LYASE"/>
    <property type="match status" value="1"/>
</dbReference>
<dbReference type="Proteomes" id="UP001143474">
    <property type="component" value="Unassembled WGS sequence"/>
</dbReference>
<dbReference type="InterPro" id="IPR000362">
    <property type="entry name" value="Fumarate_lyase_fam"/>
</dbReference>
<organism evidence="6 7">
    <name type="scientific">Streptosporangium carneum</name>
    <dbReference type="NCBI Taxonomy" id="47481"/>
    <lineage>
        <taxon>Bacteria</taxon>
        <taxon>Bacillati</taxon>
        <taxon>Actinomycetota</taxon>
        <taxon>Actinomycetes</taxon>
        <taxon>Streptosporangiales</taxon>
        <taxon>Streptosporangiaceae</taxon>
        <taxon>Streptosporangium</taxon>
    </lineage>
</organism>
<dbReference type="GO" id="GO:0005829">
    <property type="term" value="C:cytosol"/>
    <property type="evidence" value="ECO:0007669"/>
    <property type="project" value="TreeGrafter"/>
</dbReference>
<accession>A0A9W6I7Q4</accession>
<dbReference type="RefSeq" id="WP_271221060.1">
    <property type="nucleotide sequence ID" value="NZ_BAAAVD010000008.1"/>
</dbReference>
<dbReference type="InterPro" id="IPR024083">
    <property type="entry name" value="Fumarase/histidase_N"/>
</dbReference>
<evidence type="ECO:0000256" key="2">
    <source>
        <dbReference type="ARBA" id="ARBA00012338"/>
    </source>
</evidence>
<comment type="pathway">
    <text evidence="1">Amino-acid biosynthesis; L-arginine biosynthesis; L-arginine from L-ornithine and carbamoyl phosphate: step 3/3.</text>
</comment>
<dbReference type="PANTHER" id="PTHR43814:SF1">
    <property type="entry name" value="ARGININOSUCCINATE LYASE"/>
    <property type="match status" value="1"/>
</dbReference>
<keyword evidence="4 6" id="KW-0456">Lyase</keyword>
<dbReference type="PRINTS" id="PR00149">
    <property type="entry name" value="FUMRATELYASE"/>
</dbReference>
<keyword evidence="7" id="KW-1185">Reference proteome</keyword>
<keyword evidence="3" id="KW-0055">Arginine biosynthesis</keyword>
<evidence type="ECO:0000256" key="4">
    <source>
        <dbReference type="ARBA" id="ARBA00023239"/>
    </source>
</evidence>
<proteinExistence type="predicted"/>
<evidence type="ECO:0000256" key="3">
    <source>
        <dbReference type="ARBA" id="ARBA00022571"/>
    </source>
</evidence>
<name>A0A9W6I7Q4_9ACTN</name>
<reference evidence="6" key="1">
    <citation type="journal article" date="2014" name="Int. J. Syst. Evol. Microbiol.">
        <title>Complete genome sequence of Corynebacterium casei LMG S-19264T (=DSM 44701T), isolated from a smear-ripened cheese.</title>
        <authorList>
            <consortium name="US DOE Joint Genome Institute (JGI-PGF)"/>
            <person name="Walter F."/>
            <person name="Albersmeier A."/>
            <person name="Kalinowski J."/>
            <person name="Ruckert C."/>
        </authorList>
    </citation>
    <scope>NUCLEOTIDE SEQUENCE</scope>
    <source>
        <strain evidence="6">VKM Ac-2007</strain>
    </source>
</reference>
<evidence type="ECO:0000313" key="7">
    <source>
        <dbReference type="Proteomes" id="UP001143474"/>
    </source>
</evidence>
<gene>
    <name evidence="6" type="primary">argH_1</name>
    <name evidence="6" type="ORF">GCM10017600_61530</name>
</gene>
<evidence type="ECO:0000313" key="6">
    <source>
        <dbReference type="EMBL" id="GLK12743.1"/>
    </source>
</evidence>
<evidence type="ECO:0000259" key="5">
    <source>
        <dbReference type="Pfam" id="PF00206"/>
    </source>
</evidence>
<dbReference type="InterPro" id="IPR022761">
    <property type="entry name" value="Fumarate_lyase_N"/>
</dbReference>
<dbReference type="PRINTS" id="PR00145">
    <property type="entry name" value="ARGSUCLYASE"/>
</dbReference>
<dbReference type="InterPro" id="IPR008948">
    <property type="entry name" value="L-Aspartase-like"/>
</dbReference>
<dbReference type="AlphaFoldDB" id="A0A9W6I7Q4"/>
<evidence type="ECO:0000256" key="1">
    <source>
        <dbReference type="ARBA" id="ARBA00004941"/>
    </source>
</evidence>
<sequence>MSASAEPELDGSAGRLTGRIKSVPDRLLYEEILEPQFRYEIENLLPWYTRIEKVFALEYQRMGLISRRDAAEIGRLLHTGCDSGIAADLHGNMSDIAFALEQHVERGLSRPVVAWHVDRSRNDLQATAQLLFGRELLYAGADAVSAFGRAAHRLAERSADLPMPGHTHLQAAQTITPGFYFAAVSEQMLHTLRRLLATHDGINLSPLGSGGMSGQELPWDRQRMADLLGCSAPQPHALMGVASRAWVLELAAEVSLLGSALSRFISDVMTWASGPYGFVELPDDLSGISSAMPQKKNYPVLERVRGKSAHLSAVYVDMLLAQRATPYTNMVEVSKEAGAGLLPMFTTLDVTLRLFTVALDRLRFAEDRMRAAAEKEFMGGLSLANELTLRESVPWRRAQVIAGRYVQAAHAAGRTPRETAPDLLHAAAAGEGHVLRAPAELLAAAFEGDGELYRKSSPGSAHPDAVRELLAAQDKEYGRISAAWADRRERVRAGLDQIDSLLGLSKEDDRDGDGRDEDIA</sequence>
<dbReference type="InterPro" id="IPR009049">
    <property type="entry name" value="Argininosuccinate_lyase"/>
</dbReference>
<dbReference type="Gene3D" id="1.10.40.30">
    <property type="entry name" value="Fumarase/aspartase (C-terminal domain)"/>
    <property type="match status" value="1"/>
</dbReference>
<dbReference type="GO" id="GO:0042450">
    <property type="term" value="P:L-arginine biosynthetic process via ornithine"/>
    <property type="evidence" value="ECO:0007669"/>
    <property type="project" value="InterPro"/>
</dbReference>
<dbReference type="Gene3D" id="1.10.275.10">
    <property type="entry name" value="Fumarase/aspartase (N-terminal domain)"/>
    <property type="match status" value="1"/>
</dbReference>